<dbReference type="PANTHER" id="PTHR42949">
    <property type="entry name" value="ANAEROBIC GLYCEROL-3-PHOSPHATE DEHYDROGENASE SUBUNIT B"/>
    <property type="match status" value="1"/>
</dbReference>
<dbReference type="InterPro" id="IPR023753">
    <property type="entry name" value="FAD/NAD-binding_dom"/>
</dbReference>
<evidence type="ECO:0000256" key="1">
    <source>
        <dbReference type="ARBA" id="ARBA00023002"/>
    </source>
</evidence>
<dbReference type="PRINTS" id="PR00469">
    <property type="entry name" value="PNDRDTASEII"/>
</dbReference>
<dbReference type="Pfam" id="PF07992">
    <property type="entry name" value="Pyr_redox_2"/>
    <property type="match status" value="1"/>
</dbReference>
<dbReference type="Gene3D" id="3.50.50.60">
    <property type="entry name" value="FAD/NAD(P)-binding domain"/>
    <property type="match status" value="2"/>
</dbReference>
<dbReference type="InterPro" id="IPR051691">
    <property type="entry name" value="Metab_Enz_Cyan_OpOx_G3PDH"/>
</dbReference>
<keyword evidence="1" id="KW-0560">Oxidoreductase</keyword>
<name>A0A1J4SCB8_9BACT</name>
<comment type="caution">
    <text evidence="3">The sequence shown here is derived from an EMBL/GenBank/DDBJ whole genome shotgun (WGS) entry which is preliminary data.</text>
</comment>
<feature type="domain" description="FAD/NAD(P)-binding" evidence="2">
    <location>
        <begin position="3"/>
        <end position="305"/>
    </location>
</feature>
<dbReference type="PANTHER" id="PTHR42949:SF3">
    <property type="entry name" value="ANAEROBIC GLYCEROL-3-PHOSPHATE DEHYDROGENASE SUBUNIT B"/>
    <property type="match status" value="1"/>
</dbReference>
<accession>A0A1J4SCB8</accession>
<dbReference type="GO" id="GO:0016491">
    <property type="term" value="F:oxidoreductase activity"/>
    <property type="evidence" value="ECO:0007669"/>
    <property type="project" value="UniProtKB-KW"/>
</dbReference>
<gene>
    <name evidence="3" type="ORF">AUJ66_06715</name>
</gene>
<dbReference type="AlphaFoldDB" id="A0A1J4SCB8"/>
<dbReference type="Proteomes" id="UP000182278">
    <property type="component" value="Unassembled WGS sequence"/>
</dbReference>
<sequence length="364" mass="39223">MEEVMVVGGGPAGLCAAIESARYGVKVILIDENDMPGGQLFKQIHRFFGSAQHRAGIRGYDIGNSLLSESEKLGVRVLLNTVVWGIFQDNFLGIKTEKETKILQAKKIVVGTGALENPLAFPGWTLPGVMGAGAAQTMMNIQRVLPGKRILMIGSGNVGLIVSYQLLQAGAKVVALVEALPKISGYLVHAAKISRAGVQILTSHTIVKADGKGEVKKAVIAKIDENFKMIKGTEKEIKVDLVCIAVGLRPLDELCWMAGCQFTYIPSLGGFIPLHSRDMETTVSGIYVAGDVSGIEEASTAIEEGKLAGIAIAESLGYISKKEAEEKKELSWESLRELRLGSFGEGRQKTKDLILKQYNSLHKM</sequence>
<dbReference type="PRINTS" id="PR00368">
    <property type="entry name" value="FADPNR"/>
</dbReference>
<dbReference type="STRING" id="1817893.AUJ66_06715"/>
<protein>
    <submittedName>
        <fullName evidence="3">Pyridine nucleotide-disulfide oxidoreductase</fullName>
    </submittedName>
</protein>
<reference evidence="3 4" key="1">
    <citation type="journal article" date="2016" name="Environ. Microbiol.">
        <title>Genomic resolution of a cold subsurface aquifer community provides metabolic insights for novel microbes adapted to high CO concentrations.</title>
        <authorList>
            <person name="Probst A.J."/>
            <person name="Castelle C.J."/>
            <person name="Singh A."/>
            <person name="Brown C.T."/>
            <person name="Anantharaman K."/>
            <person name="Sharon I."/>
            <person name="Hug L.A."/>
            <person name="Burstein D."/>
            <person name="Emerson J.B."/>
            <person name="Thomas B.C."/>
            <person name="Banfield J.F."/>
        </authorList>
    </citation>
    <scope>NUCLEOTIDE SEQUENCE [LARGE SCALE GENOMIC DNA]</scope>
    <source>
        <strain evidence="3">CG1_02_38_46</strain>
    </source>
</reference>
<dbReference type="InterPro" id="IPR036188">
    <property type="entry name" value="FAD/NAD-bd_sf"/>
</dbReference>
<dbReference type="EMBL" id="MNUO01000104">
    <property type="protein sequence ID" value="OIN96308.1"/>
    <property type="molecule type" value="Genomic_DNA"/>
</dbReference>
<evidence type="ECO:0000313" key="3">
    <source>
        <dbReference type="EMBL" id="OIN96308.1"/>
    </source>
</evidence>
<evidence type="ECO:0000259" key="2">
    <source>
        <dbReference type="Pfam" id="PF07992"/>
    </source>
</evidence>
<proteinExistence type="predicted"/>
<dbReference type="SUPFAM" id="SSF51905">
    <property type="entry name" value="FAD/NAD(P)-binding domain"/>
    <property type="match status" value="1"/>
</dbReference>
<evidence type="ECO:0000313" key="4">
    <source>
        <dbReference type="Proteomes" id="UP000182278"/>
    </source>
</evidence>
<organism evidence="3 4">
    <name type="scientific">Candidatus Desantisbacteria bacterium CG1_02_38_46</name>
    <dbReference type="NCBI Taxonomy" id="1817893"/>
    <lineage>
        <taxon>Bacteria</taxon>
        <taxon>Candidatus Desantisiibacteriota</taxon>
    </lineage>
</organism>